<dbReference type="InterPro" id="IPR050314">
    <property type="entry name" value="Glycosyl_Hydrlase_18"/>
</dbReference>
<dbReference type="PANTHER" id="PTHR11177">
    <property type="entry name" value="CHITINASE"/>
    <property type="match status" value="1"/>
</dbReference>
<organism evidence="11 12">
    <name type="scientific">Penicillium alfredii</name>
    <dbReference type="NCBI Taxonomy" id="1506179"/>
    <lineage>
        <taxon>Eukaryota</taxon>
        <taxon>Fungi</taxon>
        <taxon>Dikarya</taxon>
        <taxon>Ascomycota</taxon>
        <taxon>Pezizomycotina</taxon>
        <taxon>Eurotiomycetes</taxon>
        <taxon>Eurotiomycetidae</taxon>
        <taxon>Eurotiales</taxon>
        <taxon>Aspergillaceae</taxon>
        <taxon>Penicillium</taxon>
    </lineage>
</organism>
<comment type="similarity">
    <text evidence="2">Belongs to the glycosyl hydrolase 18 family. Chitinase class V subfamily.</text>
</comment>
<evidence type="ECO:0000256" key="8">
    <source>
        <dbReference type="ARBA" id="ARBA00023326"/>
    </source>
</evidence>
<dbReference type="InterPro" id="IPR001223">
    <property type="entry name" value="Glyco_hydro18_cat"/>
</dbReference>
<evidence type="ECO:0000256" key="6">
    <source>
        <dbReference type="ARBA" id="ARBA00023277"/>
    </source>
</evidence>
<evidence type="ECO:0000259" key="10">
    <source>
        <dbReference type="PROSITE" id="PS51910"/>
    </source>
</evidence>
<dbReference type="EMBL" id="JAPMSZ010000001">
    <property type="protein sequence ID" value="KAJ5115480.1"/>
    <property type="molecule type" value="Genomic_DNA"/>
</dbReference>
<dbReference type="GO" id="GO:0005576">
    <property type="term" value="C:extracellular region"/>
    <property type="evidence" value="ECO:0007669"/>
    <property type="project" value="TreeGrafter"/>
</dbReference>
<evidence type="ECO:0000256" key="3">
    <source>
        <dbReference type="ARBA" id="ARBA00012729"/>
    </source>
</evidence>
<dbReference type="RefSeq" id="XP_056516671.1">
    <property type="nucleotide sequence ID" value="XM_056651821.1"/>
</dbReference>
<dbReference type="Proteomes" id="UP001141434">
    <property type="component" value="Unassembled WGS sequence"/>
</dbReference>
<dbReference type="GeneID" id="81390989"/>
<dbReference type="GO" id="GO:0000272">
    <property type="term" value="P:polysaccharide catabolic process"/>
    <property type="evidence" value="ECO:0007669"/>
    <property type="project" value="UniProtKB-KW"/>
</dbReference>
<comment type="catalytic activity">
    <reaction evidence="1">
        <text>Random endo-hydrolysis of N-acetyl-beta-D-glucosaminide (1-&gt;4)-beta-linkages in chitin and chitodextrins.</text>
        <dbReference type="EC" id="3.2.1.14"/>
    </reaction>
</comment>
<keyword evidence="7 9" id="KW-0326">Glycosidase</keyword>
<dbReference type="PANTHER" id="PTHR11177:SF228">
    <property type="entry name" value="CHITINASE"/>
    <property type="match status" value="1"/>
</dbReference>
<evidence type="ECO:0000256" key="7">
    <source>
        <dbReference type="ARBA" id="ARBA00023295"/>
    </source>
</evidence>
<accession>A0A9W9GB48</accession>
<dbReference type="GO" id="GO:0008061">
    <property type="term" value="F:chitin binding"/>
    <property type="evidence" value="ECO:0007669"/>
    <property type="project" value="InterPro"/>
</dbReference>
<keyword evidence="4 9" id="KW-0378">Hydrolase</keyword>
<proteinExistence type="inferred from homology"/>
<dbReference type="GO" id="GO:0006032">
    <property type="term" value="P:chitin catabolic process"/>
    <property type="evidence" value="ECO:0007669"/>
    <property type="project" value="UniProtKB-KW"/>
</dbReference>
<dbReference type="PROSITE" id="PS01095">
    <property type="entry name" value="GH18_1"/>
    <property type="match status" value="1"/>
</dbReference>
<evidence type="ECO:0000313" key="11">
    <source>
        <dbReference type="EMBL" id="KAJ5115480.1"/>
    </source>
</evidence>
<evidence type="ECO:0000256" key="4">
    <source>
        <dbReference type="ARBA" id="ARBA00022801"/>
    </source>
</evidence>
<dbReference type="InterPro" id="IPR017853">
    <property type="entry name" value="GH"/>
</dbReference>
<dbReference type="InterPro" id="IPR011583">
    <property type="entry name" value="Chitinase_II/V-like_cat"/>
</dbReference>
<dbReference type="InterPro" id="IPR029070">
    <property type="entry name" value="Chitinase_insertion_sf"/>
</dbReference>
<reference evidence="11" key="1">
    <citation type="submission" date="2022-11" db="EMBL/GenBank/DDBJ databases">
        <authorList>
            <person name="Petersen C."/>
        </authorList>
    </citation>
    <scope>NUCLEOTIDE SEQUENCE</scope>
    <source>
        <strain evidence="11">IBT 34128</strain>
    </source>
</reference>
<name>A0A9W9GB48_9EURO</name>
<dbReference type="SMART" id="SM00636">
    <property type="entry name" value="Glyco_18"/>
    <property type="match status" value="1"/>
</dbReference>
<evidence type="ECO:0000256" key="2">
    <source>
        <dbReference type="ARBA" id="ARBA00008682"/>
    </source>
</evidence>
<sequence length="368" mass="40528">MSMFSAASALFRRKDRNPAASQPQGGSDEVPIYTNAVYYPNWRIYRKQPPSSLRLGFISHVFYAFAWVKDDGTVYLSDEWADTQMPVDGTEGCLRAFVQLKQQYSEMKVILSVGGGGKGSENFAHVSQSRSRLENFVRTARALVDQFGLDGIDVDWEHPTDPQQGQGYIRLLAGLREGLPSPRYVLATCLPAGQWALRNIDLGAAQRYLDLMNLMAYDFSGSWESQTGHQAKLYGSGISCESSVSYVLSQGVSPRKLILGVPVYGRSFLGSKGPGQRYTGTGGEDGVFDYRDLPRPGTKEHHDKKLGAAYCTGGDGGFVTYDTPATVQQKAQFVTSSKLGGLFYWHICSDARGSRSLIETGYNTLHDM</sequence>
<dbReference type="GO" id="GO:0008843">
    <property type="term" value="F:endochitinase activity"/>
    <property type="evidence" value="ECO:0007669"/>
    <property type="project" value="UniProtKB-EC"/>
</dbReference>
<dbReference type="EC" id="3.2.1.14" evidence="3"/>
<evidence type="ECO:0000313" key="12">
    <source>
        <dbReference type="Proteomes" id="UP001141434"/>
    </source>
</evidence>
<feature type="domain" description="GH18" evidence="10">
    <location>
        <begin position="33"/>
        <end position="368"/>
    </location>
</feature>
<comment type="caution">
    <text evidence="11">The sequence shown here is derived from an EMBL/GenBank/DDBJ whole genome shotgun (WGS) entry which is preliminary data.</text>
</comment>
<keyword evidence="12" id="KW-1185">Reference proteome</keyword>
<gene>
    <name evidence="11" type="ORF">NUU61_001239</name>
</gene>
<dbReference type="Gene3D" id="3.10.50.10">
    <property type="match status" value="1"/>
</dbReference>
<keyword evidence="6" id="KW-0119">Carbohydrate metabolism</keyword>
<protein>
    <recommendedName>
        <fullName evidence="3">chitinase</fullName>
        <ecNumber evidence="3">3.2.1.14</ecNumber>
    </recommendedName>
</protein>
<keyword evidence="8" id="KW-0624">Polysaccharide degradation</keyword>
<dbReference type="PROSITE" id="PS51910">
    <property type="entry name" value="GH18_2"/>
    <property type="match status" value="1"/>
</dbReference>
<dbReference type="SUPFAM" id="SSF54556">
    <property type="entry name" value="Chitinase insertion domain"/>
    <property type="match status" value="1"/>
</dbReference>
<dbReference type="FunFam" id="3.10.50.10:FF:000009">
    <property type="entry name" value="CTS2p putative chitinase"/>
    <property type="match status" value="1"/>
</dbReference>
<reference evidence="11" key="2">
    <citation type="journal article" date="2023" name="IMA Fungus">
        <title>Comparative genomic study of the Penicillium genus elucidates a diverse pangenome and 15 lateral gene transfer events.</title>
        <authorList>
            <person name="Petersen C."/>
            <person name="Sorensen T."/>
            <person name="Nielsen M.R."/>
            <person name="Sondergaard T.E."/>
            <person name="Sorensen J.L."/>
            <person name="Fitzpatrick D.A."/>
            <person name="Frisvad J.C."/>
            <person name="Nielsen K.L."/>
        </authorList>
    </citation>
    <scope>NUCLEOTIDE SEQUENCE</scope>
    <source>
        <strain evidence="11">IBT 34128</strain>
    </source>
</reference>
<evidence type="ECO:0000256" key="5">
    <source>
        <dbReference type="ARBA" id="ARBA00023024"/>
    </source>
</evidence>
<dbReference type="SUPFAM" id="SSF51445">
    <property type="entry name" value="(Trans)glycosidases"/>
    <property type="match status" value="1"/>
</dbReference>
<dbReference type="InterPro" id="IPR001579">
    <property type="entry name" value="Glyco_hydro_18_chit_AS"/>
</dbReference>
<evidence type="ECO:0000256" key="9">
    <source>
        <dbReference type="RuleBase" id="RU000489"/>
    </source>
</evidence>
<dbReference type="Pfam" id="PF00704">
    <property type="entry name" value="Glyco_hydro_18"/>
    <property type="match status" value="1"/>
</dbReference>
<dbReference type="Gene3D" id="3.20.20.80">
    <property type="entry name" value="Glycosidases"/>
    <property type="match status" value="1"/>
</dbReference>
<dbReference type="AlphaFoldDB" id="A0A9W9GB48"/>
<dbReference type="OrthoDB" id="76388at2759"/>
<evidence type="ECO:0000256" key="1">
    <source>
        <dbReference type="ARBA" id="ARBA00000822"/>
    </source>
</evidence>
<keyword evidence="5" id="KW-0146">Chitin degradation</keyword>